<keyword evidence="4" id="KW-0804">Transcription</keyword>
<gene>
    <name evidence="6" type="ORF">EXT50_01590</name>
    <name evidence="7" type="ORF">EXT53_01590</name>
</gene>
<comment type="caution">
    <text evidence="7">The sequence shown here is derived from an EMBL/GenBank/DDBJ whole genome shotgun (WGS) entry which is preliminary data.</text>
</comment>
<dbReference type="SUPFAM" id="SSF53850">
    <property type="entry name" value="Periplasmic binding protein-like II"/>
    <property type="match status" value="1"/>
</dbReference>
<dbReference type="InterPro" id="IPR005119">
    <property type="entry name" value="LysR_subst-bd"/>
</dbReference>
<dbReference type="InterPro" id="IPR058163">
    <property type="entry name" value="LysR-type_TF_proteobact-type"/>
</dbReference>
<dbReference type="Proteomes" id="UP001057360">
    <property type="component" value="Unassembled WGS sequence"/>
</dbReference>
<evidence type="ECO:0000256" key="2">
    <source>
        <dbReference type="ARBA" id="ARBA00023015"/>
    </source>
</evidence>
<dbReference type="CDD" id="cd08474">
    <property type="entry name" value="PBP2_CrgA_like_5"/>
    <property type="match status" value="1"/>
</dbReference>
<dbReference type="Gene3D" id="3.40.190.290">
    <property type="match status" value="1"/>
</dbReference>
<keyword evidence="2" id="KW-0805">Transcription regulation</keyword>
<evidence type="ECO:0000313" key="7">
    <source>
        <dbReference type="EMBL" id="MCL6367272.1"/>
    </source>
</evidence>
<dbReference type="PANTHER" id="PTHR30537">
    <property type="entry name" value="HTH-TYPE TRANSCRIPTIONAL REGULATOR"/>
    <property type="match status" value="1"/>
</dbReference>
<dbReference type="Proteomes" id="UP001055618">
    <property type="component" value="Unassembled WGS sequence"/>
</dbReference>
<dbReference type="PROSITE" id="PS50931">
    <property type="entry name" value="HTH_LYSR"/>
    <property type="match status" value="1"/>
</dbReference>
<dbReference type="Pfam" id="PF03466">
    <property type="entry name" value="LysR_substrate"/>
    <property type="match status" value="1"/>
</dbReference>
<comment type="similarity">
    <text evidence="1">Belongs to the LysR transcriptional regulatory family.</text>
</comment>
<dbReference type="GO" id="GO:0006351">
    <property type="term" value="P:DNA-templated transcription"/>
    <property type="evidence" value="ECO:0007669"/>
    <property type="project" value="TreeGrafter"/>
</dbReference>
<dbReference type="PANTHER" id="PTHR30537:SF1">
    <property type="entry name" value="HTH-TYPE TRANSCRIPTIONAL REGULATOR PGRR"/>
    <property type="match status" value="1"/>
</dbReference>
<dbReference type="GO" id="GO:0043565">
    <property type="term" value="F:sequence-specific DNA binding"/>
    <property type="evidence" value="ECO:0007669"/>
    <property type="project" value="TreeGrafter"/>
</dbReference>
<dbReference type="FunFam" id="1.10.10.10:FF:000001">
    <property type="entry name" value="LysR family transcriptional regulator"/>
    <property type="match status" value="1"/>
</dbReference>
<name>A0AAW5GAB7_9GAMM</name>
<dbReference type="InterPro" id="IPR036388">
    <property type="entry name" value="WH-like_DNA-bd_sf"/>
</dbReference>
<dbReference type="AlphaFoldDB" id="A0AAW5GAB7"/>
<accession>A0AAW5GAB7</accession>
<evidence type="ECO:0000313" key="6">
    <source>
        <dbReference type="EMBL" id="MCL6349874.1"/>
    </source>
</evidence>
<organism evidence="7 9">
    <name type="scientific">Pectobacterium polaris</name>
    <dbReference type="NCBI Taxonomy" id="2042057"/>
    <lineage>
        <taxon>Bacteria</taxon>
        <taxon>Pseudomonadati</taxon>
        <taxon>Pseudomonadota</taxon>
        <taxon>Gammaproteobacteria</taxon>
        <taxon>Enterobacterales</taxon>
        <taxon>Pectobacteriaceae</taxon>
        <taxon>Pectobacterium</taxon>
    </lineage>
</organism>
<dbReference type="Pfam" id="PF00126">
    <property type="entry name" value="HTH_1"/>
    <property type="match status" value="1"/>
</dbReference>
<evidence type="ECO:0000259" key="5">
    <source>
        <dbReference type="PROSITE" id="PS50931"/>
    </source>
</evidence>
<dbReference type="RefSeq" id="WP_095995364.1">
    <property type="nucleotide sequence ID" value="NZ_CABFUV010000008.1"/>
</dbReference>
<dbReference type="SUPFAM" id="SSF46785">
    <property type="entry name" value="Winged helix' DNA-binding domain"/>
    <property type="match status" value="1"/>
</dbReference>
<dbReference type="InterPro" id="IPR036390">
    <property type="entry name" value="WH_DNA-bd_sf"/>
</dbReference>
<evidence type="ECO:0000256" key="3">
    <source>
        <dbReference type="ARBA" id="ARBA00023125"/>
    </source>
</evidence>
<dbReference type="EMBL" id="SGPX01000001">
    <property type="protein sequence ID" value="MCL6349874.1"/>
    <property type="molecule type" value="Genomic_DNA"/>
</dbReference>
<keyword evidence="8" id="KW-1185">Reference proteome</keyword>
<evidence type="ECO:0000256" key="1">
    <source>
        <dbReference type="ARBA" id="ARBA00009437"/>
    </source>
</evidence>
<feature type="domain" description="HTH lysR-type" evidence="5">
    <location>
        <begin position="1"/>
        <end position="56"/>
    </location>
</feature>
<dbReference type="GO" id="GO:0003700">
    <property type="term" value="F:DNA-binding transcription factor activity"/>
    <property type="evidence" value="ECO:0007669"/>
    <property type="project" value="InterPro"/>
</dbReference>
<protein>
    <submittedName>
        <fullName evidence="7">LysR family transcriptional regulator</fullName>
    </submittedName>
</protein>
<sequence length="297" mass="33674">MDELKVFLSVARQRSFTKAAAELGVTPSAVSHAMKSLEERLGIRLLARTTRSISTTEAGERLSNEIGPLLEQVDDAIGRLSELREKPTGTLRITASDDVIQYLVRPILPEFFARYPDIQIEVGIDYGFTDIVEQRFDAGIRPGDSLNSDMIAARISHDWRQLLVASPGYFSRYPKPRTPQDLLTHNCINVRYSDTSGLYAWEFEKGEQKFSLKVKGLYTVNSTIHQLDASLDGIGIAYIPEYVADDYIKQGKLISVLPEWSPYFDGFHIFYPHRRKDSPAFMAFVQVLRDRYTTGVR</sequence>
<proteinExistence type="inferred from homology"/>
<keyword evidence="3" id="KW-0238">DNA-binding</keyword>
<dbReference type="InterPro" id="IPR000847">
    <property type="entry name" value="LysR_HTH_N"/>
</dbReference>
<reference evidence="7" key="1">
    <citation type="submission" date="2019-02" db="EMBL/GenBank/DDBJ databases">
        <title>New Zealand Erwinia strains with phe-tRNA free attachment sites.</title>
        <authorList>
            <person name="Nunes-Leite L."/>
            <person name="Pitman A.R."/>
        </authorList>
    </citation>
    <scope>NUCLEOTIDE SEQUENCE</scope>
    <source>
        <strain evidence="7">Ec-140</strain>
        <strain evidence="6">Ec-143</strain>
    </source>
</reference>
<dbReference type="PRINTS" id="PR00039">
    <property type="entry name" value="HTHLYSR"/>
</dbReference>
<dbReference type="EMBL" id="SGPY01000001">
    <property type="protein sequence ID" value="MCL6367272.1"/>
    <property type="molecule type" value="Genomic_DNA"/>
</dbReference>
<evidence type="ECO:0000256" key="4">
    <source>
        <dbReference type="ARBA" id="ARBA00023163"/>
    </source>
</evidence>
<evidence type="ECO:0000313" key="9">
    <source>
        <dbReference type="Proteomes" id="UP001057360"/>
    </source>
</evidence>
<dbReference type="Gene3D" id="1.10.10.10">
    <property type="entry name" value="Winged helix-like DNA-binding domain superfamily/Winged helix DNA-binding domain"/>
    <property type="match status" value="1"/>
</dbReference>
<evidence type="ECO:0000313" key="8">
    <source>
        <dbReference type="Proteomes" id="UP001055618"/>
    </source>
</evidence>